<dbReference type="Gene3D" id="1.10.287.1050">
    <property type="entry name" value="H-NS histone-like proteins"/>
    <property type="match status" value="1"/>
</dbReference>
<feature type="domain" description="DNA-binding protein H-NS-like N-terminal" evidence="1">
    <location>
        <begin position="5"/>
        <end position="80"/>
    </location>
</feature>
<name>A0A2H9T5U0_9ZZZZ</name>
<proteinExistence type="predicted"/>
<dbReference type="InterPro" id="IPR054180">
    <property type="entry name" value="H-NS-like_N"/>
</dbReference>
<evidence type="ECO:0000313" key="2">
    <source>
        <dbReference type="EMBL" id="PJE78578.1"/>
    </source>
</evidence>
<dbReference type="Pfam" id="PF22470">
    <property type="entry name" value="Histone_HNS_N"/>
    <property type="match status" value="1"/>
</dbReference>
<accession>A0A2H9T5U0</accession>
<sequence length="144" mass="16871">MNIFEETIKLLKSKVQLRKLFQDTHAEDMQRVINRIEAIYEEKMLIQMEQEEANTKRQQAIDSVLNQMKGLELSVDDLNEAIGKTSQKPRTSKPRQRFLFRFEDTDGTSVEWEGATTGRIPACFVDYLERSNKTRKDCIIQELN</sequence>
<gene>
    <name evidence="2" type="ORF">CI610_02472</name>
</gene>
<comment type="caution">
    <text evidence="2">The sequence shown here is derived from an EMBL/GenBank/DDBJ whole genome shotgun (WGS) entry which is preliminary data.</text>
</comment>
<dbReference type="GO" id="GO:0046983">
    <property type="term" value="F:protein dimerization activity"/>
    <property type="evidence" value="ECO:0007669"/>
    <property type="project" value="InterPro"/>
</dbReference>
<organism evidence="2">
    <name type="scientific">invertebrate metagenome</name>
    <dbReference type="NCBI Taxonomy" id="1711999"/>
    <lineage>
        <taxon>unclassified sequences</taxon>
        <taxon>metagenomes</taxon>
        <taxon>organismal metagenomes</taxon>
    </lineage>
</organism>
<dbReference type="InterPro" id="IPR027454">
    <property type="entry name" value="Histone_HNS_N"/>
</dbReference>
<dbReference type="EMBL" id="NSIT01000156">
    <property type="protein sequence ID" value="PJE78578.1"/>
    <property type="molecule type" value="Genomic_DNA"/>
</dbReference>
<dbReference type="AlphaFoldDB" id="A0A2H9T5U0"/>
<reference evidence="2" key="1">
    <citation type="journal article" date="2017" name="Appl. Environ. Microbiol.">
        <title>Molecular characterization of an Endozoicomonas-like organism causing infection in king scallop Pecten maximus L.</title>
        <authorList>
            <person name="Cano I."/>
            <person name="van Aerle R."/>
            <person name="Ross S."/>
            <person name="Verner-Jeffreys D.W."/>
            <person name="Paley R.K."/>
            <person name="Rimmer G."/>
            <person name="Ryder D."/>
            <person name="Hooper P."/>
            <person name="Stone D."/>
            <person name="Feist S.W."/>
        </authorList>
    </citation>
    <scope>NUCLEOTIDE SEQUENCE</scope>
</reference>
<protein>
    <recommendedName>
        <fullName evidence="1">DNA-binding protein H-NS-like N-terminal domain-containing protein</fullName>
    </recommendedName>
</protein>
<evidence type="ECO:0000259" key="1">
    <source>
        <dbReference type="Pfam" id="PF22470"/>
    </source>
</evidence>